<dbReference type="SUPFAM" id="SSF51735">
    <property type="entry name" value="NAD(P)-binding Rossmann-fold domains"/>
    <property type="match status" value="1"/>
</dbReference>
<dbReference type="Proteomes" id="UP001446205">
    <property type="component" value="Unassembled WGS sequence"/>
</dbReference>
<gene>
    <name evidence="2" type="ORF">WOB96_12870</name>
</gene>
<dbReference type="InterPro" id="IPR052184">
    <property type="entry name" value="SDR_enzymes"/>
</dbReference>
<evidence type="ECO:0000313" key="3">
    <source>
        <dbReference type="Proteomes" id="UP001446205"/>
    </source>
</evidence>
<dbReference type="InterPro" id="IPR036291">
    <property type="entry name" value="NAD(P)-bd_dom_sf"/>
</dbReference>
<proteinExistence type="inferred from homology"/>
<dbReference type="PANTHER" id="PTHR45458">
    <property type="entry name" value="SHORT-CHAIN DEHYDROGENASE/REDUCTASE SDR"/>
    <property type="match status" value="1"/>
</dbReference>
<comment type="caution">
    <text evidence="2">The sequence shown here is derived from an EMBL/GenBank/DDBJ whole genome shotgun (WGS) entry which is preliminary data.</text>
</comment>
<protein>
    <submittedName>
        <fullName evidence="2">SDR family oxidoreductase</fullName>
    </submittedName>
</protein>
<dbReference type="PRINTS" id="PR00080">
    <property type="entry name" value="SDRFAMILY"/>
</dbReference>
<comment type="similarity">
    <text evidence="1">Belongs to the short-chain dehydrogenases/reductases (SDR) family.</text>
</comment>
<dbReference type="InterPro" id="IPR002347">
    <property type="entry name" value="SDR_fam"/>
</dbReference>
<reference evidence="2 3" key="1">
    <citation type="submission" date="2024-04" db="EMBL/GenBank/DDBJ databases">
        <authorList>
            <person name="Abashina T."/>
            <person name="Shaikin A."/>
        </authorList>
    </citation>
    <scope>NUCLEOTIDE SEQUENCE [LARGE SCALE GENOMIC DNA]</scope>
    <source>
        <strain evidence="2 3">AAFK</strain>
    </source>
</reference>
<dbReference type="RefSeq" id="WP_341371701.1">
    <property type="nucleotide sequence ID" value="NZ_JBBPCO010000014.1"/>
</dbReference>
<dbReference type="Gene3D" id="3.40.50.720">
    <property type="entry name" value="NAD(P)-binding Rossmann-like Domain"/>
    <property type="match status" value="1"/>
</dbReference>
<dbReference type="PANTHER" id="PTHR45458:SF1">
    <property type="entry name" value="SHORT CHAIN DEHYDROGENASE"/>
    <property type="match status" value="1"/>
</dbReference>
<dbReference type="Pfam" id="PF00106">
    <property type="entry name" value="adh_short"/>
    <property type="match status" value="1"/>
</dbReference>
<evidence type="ECO:0000313" key="2">
    <source>
        <dbReference type="EMBL" id="MEK8090646.1"/>
    </source>
</evidence>
<dbReference type="CDD" id="cd05325">
    <property type="entry name" value="carb_red_sniffer_like_SDR_c"/>
    <property type="match status" value="1"/>
</dbReference>
<organism evidence="2 3">
    <name type="scientific">Thermithiobacillus plumbiphilus</name>
    <dbReference type="NCBI Taxonomy" id="1729899"/>
    <lineage>
        <taxon>Bacteria</taxon>
        <taxon>Pseudomonadati</taxon>
        <taxon>Pseudomonadota</taxon>
        <taxon>Acidithiobacillia</taxon>
        <taxon>Acidithiobacillales</taxon>
        <taxon>Thermithiobacillaceae</taxon>
        <taxon>Thermithiobacillus</taxon>
    </lineage>
</organism>
<name>A0ABU9DCE8_9PROT</name>
<accession>A0ABU9DCE8</accession>
<sequence>MNAILITGSDKGLGLEFTRQYLDAGWRVHASCRRPDQAELLQSLDQTNDRLQLHKLDVTDPASIKDLANALRDETLDVLLNNAGTYGDQEFRGFGALDYERWEHAFRVNTMGPIRVSEALLPQVSRSKKRLIVMISTKMASLSENTSGGAYLYRSSKAGLNAAAKSLALDLHDQGIGVLLLHPGWVQTDMGGESAPLPPQASIRGMREIIDRFTLAQTGHFFAYDGQEIPW</sequence>
<evidence type="ECO:0000256" key="1">
    <source>
        <dbReference type="RuleBase" id="RU000363"/>
    </source>
</evidence>
<dbReference type="EMBL" id="JBBPCO010000014">
    <property type="protein sequence ID" value="MEK8090646.1"/>
    <property type="molecule type" value="Genomic_DNA"/>
</dbReference>
<keyword evidence="3" id="KW-1185">Reference proteome</keyword>
<dbReference type="PRINTS" id="PR00081">
    <property type="entry name" value="GDHRDH"/>
</dbReference>